<feature type="domain" description="VTT" evidence="2">
    <location>
        <begin position="121"/>
        <end position="241"/>
    </location>
</feature>
<gene>
    <name evidence="3" type="primary">slr0305_5</name>
    <name evidence="3" type="ORF">g.40059</name>
</gene>
<name>A0A1D1Z678_9ARAE</name>
<feature type="transmembrane region" description="Helical" evidence="1">
    <location>
        <begin position="140"/>
        <end position="161"/>
    </location>
</feature>
<sequence length="297" mass="32989">MTYGGQLDEVIVAPEEKLRMGDGNGDYIRLGQPSYVETGASEGLQGRCLSRKWRSFWWWAKVVFLCVSLSAVAAACVFWGGPLLIDKVVIPILDWERTTFCIPVLGLLLFASIAIFPTFLLPSAPSMWLAGMTFGYGYGFLLIVAGTSLGMSLPYFIGSLFRHRIHRWLEKWPKKAAIIRLAGEGNWFHQFRSVALLRVSPFPYIIFNYAAVATNVRYFPYILGSLIGTIPDTFLSIYSGILIQKLADASHGHGLLSVEQVVYDVLGFCGAVVATIAITVYAKKTLQMKLQTEDVLQ</sequence>
<evidence type="ECO:0000256" key="1">
    <source>
        <dbReference type="SAM" id="Phobius"/>
    </source>
</evidence>
<accession>A0A1D1Z678</accession>
<feature type="transmembrane region" description="Helical" evidence="1">
    <location>
        <begin position="100"/>
        <end position="120"/>
    </location>
</feature>
<dbReference type="Pfam" id="PF09335">
    <property type="entry name" value="VTT_dom"/>
    <property type="match status" value="1"/>
</dbReference>
<feature type="transmembrane region" description="Helical" evidence="1">
    <location>
        <begin position="56"/>
        <end position="79"/>
    </location>
</feature>
<organism evidence="3">
    <name type="scientific">Anthurium amnicola</name>
    <dbReference type="NCBI Taxonomy" id="1678845"/>
    <lineage>
        <taxon>Eukaryota</taxon>
        <taxon>Viridiplantae</taxon>
        <taxon>Streptophyta</taxon>
        <taxon>Embryophyta</taxon>
        <taxon>Tracheophyta</taxon>
        <taxon>Spermatophyta</taxon>
        <taxon>Magnoliopsida</taxon>
        <taxon>Liliopsida</taxon>
        <taxon>Araceae</taxon>
        <taxon>Pothoideae</taxon>
        <taxon>Potheae</taxon>
        <taxon>Anthurium</taxon>
    </lineage>
</organism>
<dbReference type="EMBL" id="GDJX01005506">
    <property type="protein sequence ID" value="JAT62430.1"/>
    <property type="molecule type" value="Transcribed_RNA"/>
</dbReference>
<evidence type="ECO:0000259" key="2">
    <source>
        <dbReference type="Pfam" id="PF09335"/>
    </source>
</evidence>
<protein>
    <submittedName>
        <fullName evidence="3">TVP38/TMEM64 family membrane protein slr0305</fullName>
    </submittedName>
</protein>
<proteinExistence type="predicted"/>
<dbReference type="PANTHER" id="PTHR46431:SF7">
    <property type="entry name" value="SNARE ASSOCIATED GOLGI PROTEIN FAMILY"/>
    <property type="match status" value="1"/>
</dbReference>
<keyword evidence="1" id="KW-1133">Transmembrane helix</keyword>
<dbReference type="PANTHER" id="PTHR46431">
    <property type="entry name" value="EXPRESSED PROTEIN"/>
    <property type="match status" value="1"/>
</dbReference>
<keyword evidence="1" id="KW-0472">Membrane</keyword>
<feature type="transmembrane region" description="Helical" evidence="1">
    <location>
        <begin position="261"/>
        <end position="282"/>
    </location>
</feature>
<dbReference type="AlphaFoldDB" id="A0A1D1Z678"/>
<keyword evidence="1" id="KW-0812">Transmembrane</keyword>
<feature type="transmembrane region" description="Helical" evidence="1">
    <location>
        <begin position="218"/>
        <end position="241"/>
    </location>
</feature>
<evidence type="ECO:0000313" key="3">
    <source>
        <dbReference type="EMBL" id="JAT62430.1"/>
    </source>
</evidence>
<dbReference type="InterPro" id="IPR032816">
    <property type="entry name" value="VTT_dom"/>
</dbReference>
<reference evidence="3" key="1">
    <citation type="submission" date="2015-07" db="EMBL/GenBank/DDBJ databases">
        <title>Transcriptome Assembly of Anthurium amnicola.</title>
        <authorList>
            <person name="Suzuki J."/>
        </authorList>
    </citation>
    <scope>NUCLEOTIDE SEQUENCE</scope>
</reference>